<sequence>MEMNQVPQEAMLNPEPQSEHRWLQKLVGEWTYESEALMDPNQPPERSTGTEIVRSLGEVWILAEGQGEIPGCGSATTLMTIGYDLQKQRYVGTWIGSMMTHLWIYDGELNAAENVLTLNNKGPSMSGDEKLATYKDVIELKDDNHRVMTSHRLDENGQWHQFMTVTYQRKL</sequence>
<dbReference type="EMBL" id="CP113797">
    <property type="protein sequence ID" value="WAL58483.1"/>
    <property type="molecule type" value="Genomic_DNA"/>
</dbReference>
<dbReference type="Pfam" id="PF07617">
    <property type="entry name" value="DUF1579"/>
    <property type="match status" value="1"/>
</dbReference>
<protein>
    <submittedName>
        <fullName evidence="1">DUF1579 domain-containing protein</fullName>
    </submittedName>
</protein>
<accession>A0A9E8Z8K9</accession>
<dbReference type="AlphaFoldDB" id="A0A9E8Z8K9"/>
<organism evidence="1 2">
    <name type="scientific">Thermocoleostomius sinensis A174</name>
    <dbReference type="NCBI Taxonomy" id="2016057"/>
    <lineage>
        <taxon>Bacteria</taxon>
        <taxon>Bacillati</taxon>
        <taxon>Cyanobacteriota</taxon>
        <taxon>Cyanophyceae</taxon>
        <taxon>Oculatellales</taxon>
        <taxon>Oculatellaceae</taxon>
        <taxon>Thermocoleostomius</taxon>
    </lineage>
</organism>
<proteinExistence type="predicted"/>
<evidence type="ECO:0000313" key="1">
    <source>
        <dbReference type="EMBL" id="WAL58483.1"/>
    </source>
</evidence>
<reference evidence="1" key="1">
    <citation type="submission" date="2022-12" db="EMBL/GenBank/DDBJ databases">
        <title>Polyphasic identification of a Novel Hot-Spring Cyanobacterium Ocullathermofonsia sinensis gen nov. sp. nov. and Genomic Insights on its Adaptations to the Thermal Habitat.</title>
        <authorList>
            <person name="Daroch M."/>
            <person name="Tang J."/>
            <person name="Jiang Y."/>
        </authorList>
    </citation>
    <scope>NUCLEOTIDE SEQUENCE</scope>
    <source>
        <strain evidence="1">PKUAC-SCTA174</strain>
    </source>
</reference>
<dbReference type="InterPro" id="IPR011473">
    <property type="entry name" value="DUF1579"/>
</dbReference>
<dbReference type="RefSeq" id="WP_268607902.1">
    <property type="nucleotide sequence ID" value="NZ_CP113797.1"/>
</dbReference>
<evidence type="ECO:0000313" key="2">
    <source>
        <dbReference type="Proteomes" id="UP001163152"/>
    </source>
</evidence>
<name>A0A9E8Z8K9_9CYAN</name>
<dbReference type="KEGG" id="tsin:OXH18_14960"/>
<keyword evidence="2" id="KW-1185">Reference proteome</keyword>
<gene>
    <name evidence="1" type="ORF">OXH18_14960</name>
</gene>
<dbReference type="Proteomes" id="UP001163152">
    <property type="component" value="Chromosome"/>
</dbReference>